<dbReference type="InterPro" id="IPR039246">
    <property type="entry name" value="Flagellar_FlgA"/>
</dbReference>
<gene>
    <name evidence="6" type="primary">flgA</name>
    <name evidence="6" type="ORF">JYK14_19910</name>
</gene>
<keyword evidence="6" id="KW-0966">Cell projection</keyword>
<comment type="subcellular location">
    <subcellularLocation>
        <location evidence="1">Periplasm</location>
    </subcellularLocation>
</comment>
<dbReference type="PANTHER" id="PTHR36307:SF1">
    <property type="entry name" value="FLAGELLA BASAL BODY P-RING FORMATION PROTEIN FLGA"/>
    <property type="match status" value="1"/>
</dbReference>
<sequence length="314" mass="32911">MRSLALLLLAALPAEAQPALPAARPLALVDSTTLRLGDLFENAGPRAEQAIGAAPAPGRRMVVEIAQLAAIARAYGLPWRPLSGNERVVIERPGRAIPREEILAALREELLQLAMDPEAELELGPLVPPMVPPAALTQLALESSSFDAATGRFATTLVVLAEGMPTLRQRLAGRAVPTLPVVLANRRLALGEVVRPGDVRAGRLRAERVRPGAAQRPEEVVGQQLRRPVAADLPLLGNDFGPPSLVEKNALVVLEVQAPGLALTAQGRALEAGPRGGLVPVMNLASRAVVEGQVVAPGRVRVAMGAAPVPAERP</sequence>
<dbReference type="Proteomes" id="UP001523392">
    <property type="component" value="Unassembled WGS sequence"/>
</dbReference>
<feature type="signal peptide" evidence="4">
    <location>
        <begin position="1"/>
        <end position="16"/>
    </location>
</feature>
<dbReference type="CDD" id="cd11614">
    <property type="entry name" value="SAF_CpaB_FlgA_like"/>
    <property type="match status" value="1"/>
</dbReference>
<evidence type="ECO:0000256" key="3">
    <source>
        <dbReference type="ARBA" id="ARBA00022764"/>
    </source>
</evidence>
<comment type="caution">
    <text evidence="6">The sequence shown here is derived from an EMBL/GenBank/DDBJ whole genome shotgun (WGS) entry which is preliminary data.</text>
</comment>
<keyword evidence="3" id="KW-0574">Periplasm</keyword>
<evidence type="ECO:0000256" key="2">
    <source>
        <dbReference type="ARBA" id="ARBA00022729"/>
    </source>
</evidence>
<dbReference type="PANTHER" id="PTHR36307">
    <property type="entry name" value="FLAGELLA BASAL BODY P-RING FORMATION PROTEIN FLGA"/>
    <property type="match status" value="1"/>
</dbReference>
<dbReference type="InterPro" id="IPR017585">
    <property type="entry name" value="SAF_FlgA"/>
</dbReference>
<dbReference type="Pfam" id="PF13144">
    <property type="entry name" value="ChapFlgA"/>
    <property type="match status" value="1"/>
</dbReference>
<evidence type="ECO:0000313" key="7">
    <source>
        <dbReference type="Proteomes" id="UP001523392"/>
    </source>
</evidence>
<keyword evidence="6" id="KW-0282">Flagellum</keyword>
<organism evidence="6 7">
    <name type="scientific">Siccirubricoccus soli</name>
    <dbReference type="NCBI Taxonomy" id="2899147"/>
    <lineage>
        <taxon>Bacteria</taxon>
        <taxon>Pseudomonadati</taxon>
        <taxon>Pseudomonadota</taxon>
        <taxon>Alphaproteobacteria</taxon>
        <taxon>Acetobacterales</taxon>
        <taxon>Roseomonadaceae</taxon>
        <taxon>Siccirubricoccus</taxon>
    </lineage>
</organism>
<dbReference type="Gene3D" id="2.30.30.760">
    <property type="match status" value="1"/>
</dbReference>
<feature type="domain" description="SAF" evidence="5">
    <location>
        <begin position="179"/>
        <end position="241"/>
    </location>
</feature>
<dbReference type="EMBL" id="JAFIRR010000128">
    <property type="protein sequence ID" value="MCO6418412.1"/>
    <property type="molecule type" value="Genomic_DNA"/>
</dbReference>
<dbReference type="RefSeq" id="WP_252955041.1">
    <property type="nucleotide sequence ID" value="NZ_JAFIRR010000128.1"/>
</dbReference>
<evidence type="ECO:0000259" key="5">
    <source>
        <dbReference type="SMART" id="SM00858"/>
    </source>
</evidence>
<proteinExistence type="predicted"/>
<dbReference type="NCBIfam" id="TIGR03170">
    <property type="entry name" value="flgA_cterm"/>
    <property type="match status" value="1"/>
</dbReference>
<keyword evidence="6" id="KW-0969">Cilium</keyword>
<dbReference type="Gene3D" id="3.90.1210.10">
    <property type="entry name" value="Antifreeze-like/N-acetylneuraminic acid synthase C-terminal domain"/>
    <property type="match status" value="1"/>
</dbReference>
<name>A0ABT1D9X8_9PROT</name>
<evidence type="ECO:0000313" key="6">
    <source>
        <dbReference type="EMBL" id="MCO6418412.1"/>
    </source>
</evidence>
<evidence type="ECO:0000256" key="1">
    <source>
        <dbReference type="ARBA" id="ARBA00004418"/>
    </source>
</evidence>
<dbReference type="SMART" id="SM00858">
    <property type="entry name" value="SAF"/>
    <property type="match status" value="1"/>
</dbReference>
<dbReference type="InterPro" id="IPR013974">
    <property type="entry name" value="SAF"/>
</dbReference>
<reference evidence="6 7" key="1">
    <citation type="submission" date="2021-12" db="EMBL/GenBank/DDBJ databases">
        <title>Siccirubricoccus leaddurans sp. nov., a high concentration Zn2+ tolerance bacterium.</title>
        <authorList>
            <person name="Cao Y."/>
        </authorList>
    </citation>
    <scope>NUCLEOTIDE SEQUENCE [LARGE SCALE GENOMIC DNA]</scope>
    <source>
        <strain evidence="6 7">KC 17139</strain>
    </source>
</reference>
<feature type="chain" id="PRO_5046860715" evidence="4">
    <location>
        <begin position="17"/>
        <end position="314"/>
    </location>
</feature>
<accession>A0ABT1D9X8</accession>
<keyword evidence="2 4" id="KW-0732">Signal</keyword>
<keyword evidence="7" id="KW-1185">Reference proteome</keyword>
<protein>
    <submittedName>
        <fullName evidence="6">Flagellar basal body P-ring formation chaperone FlgA</fullName>
    </submittedName>
</protein>
<evidence type="ECO:0000256" key="4">
    <source>
        <dbReference type="SAM" id="SignalP"/>
    </source>
</evidence>